<reference evidence="1 2" key="1">
    <citation type="journal article" date="2021" name="Int. J. Syst. Evol. Microbiol.">
        <title>Reticulibacter mediterranei gen. nov., sp. nov., within the new family Reticulibacteraceae fam. nov., and Ktedonospora formicarum gen. nov., sp. nov., Ktedonobacter robiniae sp. nov., Dictyobacter formicarum sp. nov. and Dictyobacter arantiisoli sp. nov., belonging to the class Ktedonobacteria.</title>
        <authorList>
            <person name="Yabe S."/>
            <person name="Zheng Y."/>
            <person name="Wang C.M."/>
            <person name="Sakai Y."/>
            <person name="Abe K."/>
            <person name="Yokota A."/>
            <person name="Donadio S."/>
            <person name="Cavaletti L."/>
            <person name="Monciardini P."/>
        </authorList>
    </citation>
    <scope>NUCLEOTIDE SEQUENCE [LARGE SCALE GENOMIC DNA]</scope>
    <source>
        <strain evidence="1 2">SOSP1-9</strain>
    </source>
</reference>
<protein>
    <submittedName>
        <fullName evidence="1">Uncharacterized protein</fullName>
    </submittedName>
</protein>
<proteinExistence type="predicted"/>
<comment type="caution">
    <text evidence="1">The sequence shown here is derived from an EMBL/GenBank/DDBJ whole genome shotgun (WGS) entry which is preliminary data.</text>
</comment>
<evidence type="ECO:0000313" key="2">
    <source>
        <dbReference type="Proteomes" id="UP000635565"/>
    </source>
</evidence>
<organism evidence="1 2">
    <name type="scientific">Dictyobacter formicarum</name>
    <dbReference type="NCBI Taxonomy" id="2778368"/>
    <lineage>
        <taxon>Bacteria</taxon>
        <taxon>Bacillati</taxon>
        <taxon>Chloroflexota</taxon>
        <taxon>Ktedonobacteria</taxon>
        <taxon>Ktedonobacterales</taxon>
        <taxon>Dictyobacteraceae</taxon>
        <taxon>Dictyobacter</taxon>
    </lineage>
</organism>
<dbReference type="Proteomes" id="UP000635565">
    <property type="component" value="Unassembled WGS sequence"/>
</dbReference>
<keyword evidence="2" id="KW-1185">Reference proteome</keyword>
<dbReference type="EMBL" id="BNJJ01000008">
    <property type="protein sequence ID" value="GHO85239.1"/>
    <property type="molecule type" value="Genomic_DNA"/>
</dbReference>
<dbReference type="RefSeq" id="WP_201362900.1">
    <property type="nucleotide sequence ID" value="NZ_BNJJ01000008.1"/>
</dbReference>
<evidence type="ECO:0000313" key="1">
    <source>
        <dbReference type="EMBL" id="GHO85239.1"/>
    </source>
</evidence>
<gene>
    <name evidence="1" type="ORF">KSZ_32450</name>
</gene>
<accession>A0ABQ3VHR3</accession>
<name>A0ABQ3VHR3_9CHLR</name>
<sequence>MTPGEEKLMWRWFDIERLAKVAAQRRSLLIRLQVQEILTGDHFSKTIPRVQTSITTFDEQRAAIKYNAATEIVGSKCLPAEIIPIYKQVREEILSRYTQEKLEAVFEQIQRDVAFRRELRAEFLQQKRSK</sequence>